<evidence type="ECO:0000256" key="1">
    <source>
        <dbReference type="SAM" id="MobiDB-lite"/>
    </source>
</evidence>
<dbReference type="Gramene" id="OQU88158">
    <property type="protein sequence ID" value="OQU88158"/>
    <property type="gene ID" value="SORBI_3003G413550"/>
</dbReference>
<gene>
    <name evidence="2" type="ORF">SORBI_3003G413550</name>
</gene>
<organism evidence="2 3">
    <name type="scientific">Sorghum bicolor</name>
    <name type="common">Sorghum</name>
    <name type="synonym">Sorghum vulgare</name>
    <dbReference type="NCBI Taxonomy" id="4558"/>
    <lineage>
        <taxon>Eukaryota</taxon>
        <taxon>Viridiplantae</taxon>
        <taxon>Streptophyta</taxon>
        <taxon>Embryophyta</taxon>
        <taxon>Tracheophyta</taxon>
        <taxon>Spermatophyta</taxon>
        <taxon>Magnoliopsida</taxon>
        <taxon>Liliopsida</taxon>
        <taxon>Poales</taxon>
        <taxon>Poaceae</taxon>
        <taxon>PACMAD clade</taxon>
        <taxon>Panicoideae</taxon>
        <taxon>Andropogonodae</taxon>
        <taxon>Andropogoneae</taxon>
        <taxon>Sorghinae</taxon>
        <taxon>Sorghum</taxon>
    </lineage>
</organism>
<reference evidence="2 3" key="1">
    <citation type="journal article" date="2009" name="Nature">
        <title>The Sorghum bicolor genome and the diversification of grasses.</title>
        <authorList>
            <person name="Paterson A.H."/>
            <person name="Bowers J.E."/>
            <person name="Bruggmann R."/>
            <person name="Dubchak I."/>
            <person name="Grimwood J."/>
            <person name="Gundlach H."/>
            <person name="Haberer G."/>
            <person name="Hellsten U."/>
            <person name="Mitros T."/>
            <person name="Poliakov A."/>
            <person name="Schmutz J."/>
            <person name="Spannagl M."/>
            <person name="Tang H."/>
            <person name="Wang X."/>
            <person name="Wicker T."/>
            <person name="Bharti A.K."/>
            <person name="Chapman J."/>
            <person name="Feltus F.A."/>
            <person name="Gowik U."/>
            <person name="Grigoriev I.V."/>
            <person name="Lyons E."/>
            <person name="Maher C.A."/>
            <person name="Martis M."/>
            <person name="Narechania A."/>
            <person name="Otillar R.P."/>
            <person name="Penning B.W."/>
            <person name="Salamov A.A."/>
            <person name="Wang Y."/>
            <person name="Zhang L."/>
            <person name="Carpita N.C."/>
            <person name="Freeling M."/>
            <person name="Gingle A.R."/>
            <person name="Hash C.T."/>
            <person name="Keller B."/>
            <person name="Klein P."/>
            <person name="Kresovich S."/>
            <person name="McCann M.C."/>
            <person name="Ming R."/>
            <person name="Peterson D.G."/>
            <person name="Mehboob-ur-Rahman"/>
            <person name="Ware D."/>
            <person name="Westhoff P."/>
            <person name="Mayer K.F."/>
            <person name="Messing J."/>
            <person name="Rokhsar D.S."/>
        </authorList>
    </citation>
    <scope>NUCLEOTIDE SEQUENCE [LARGE SCALE GENOMIC DNA]</scope>
    <source>
        <strain evidence="3">cv. BTx623</strain>
    </source>
</reference>
<sequence>MMMTEQLCGHRGRQRRAKAQSPNHRNKIKREKEIVRKLGADGDRNSGTGERDACIRRFRPSSSAVSRHQ</sequence>
<dbReference type="AlphaFoldDB" id="A0A1W0W191"/>
<dbReference type="InParanoid" id="A0A1W0W191"/>
<keyword evidence="3" id="KW-1185">Reference proteome</keyword>
<proteinExistence type="predicted"/>
<dbReference type="EMBL" id="CM000762">
    <property type="protein sequence ID" value="OQU88158.1"/>
    <property type="molecule type" value="Genomic_DNA"/>
</dbReference>
<feature type="region of interest" description="Disordered" evidence="1">
    <location>
        <begin position="1"/>
        <end position="69"/>
    </location>
</feature>
<evidence type="ECO:0000313" key="3">
    <source>
        <dbReference type="Proteomes" id="UP000000768"/>
    </source>
</evidence>
<accession>A0A1W0W191</accession>
<name>A0A1W0W191_SORBI</name>
<protein>
    <submittedName>
        <fullName evidence="2">Uncharacterized protein</fullName>
    </submittedName>
</protein>
<evidence type="ECO:0000313" key="2">
    <source>
        <dbReference type="EMBL" id="OQU88158.1"/>
    </source>
</evidence>
<feature type="compositionally biased region" description="Basic residues" evidence="1">
    <location>
        <begin position="10"/>
        <end position="29"/>
    </location>
</feature>
<feature type="compositionally biased region" description="Basic and acidic residues" evidence="1">
    <location>
        <begin position="30"/>
        <end position="55"/>
    </location>
</feature>
<dbReference type="Proteomes" id="UP000000768">
    <property type="component" value="Chromosome 3"/>
</dbReference>
<feature type="compositionally biased region" description="Polar residues" evidence="1">
    <location>
        <begin position="60"/>
        <end position="69"/>
    </location>
</feature>
<reference evidence="3" key="2">
    <citation type="journal article" date="2018" name="Plant J.">
        <title>The Sorghum bicolor reference genome: improved assembly, gene annotations, a transcriptome atlas, and signatures of genome organization.</title>
        <authorList>
            <person name="McCormick R.F."/>
            <person name="Truong S.K."/>
            <person name="Sreedasyam A."/>
            <person name="Jenkins J."/>
            <person name="Shu S."/>
            <person name="Sims D."/>
            <person name="Kennedy M."/>
            <person name="Amirebrahimi M."/>
            <person name="Weers B.D."/>
            <person name="McKinley B."/>
            <person name="Mattison A."/>
            <person name="Morishige D.T."/>
            <person name="Grimwood J."/>
            <person name="Schmutz J."/>
            <person name="Mullet J.E."/>
        </authorList>
    </citation>
    <scope>NUCLEOTIDE SEQUENCE [LARGE SCALE GENOMIC DNA]</scope>
    <source>
        <strain evidence="3">cv. BTx623</strain>
    </source>
</reference>